<evidence type="ECO:0000313" key="2">
    <source>
        <dbReference type="Proteomes" id="UP001146120"/>
    </source>
</evidence>
<evidence type="ECO:0000313" key="1">
    <source>
        <dbReference type="EMBL" id="DAZ98809.1"/>
    </source>
</evidence>
<name>A0AAV2YZR7_9STRA</name>
<dbReference type="Proteomes" id="UP001146120">
    <property type="component" value="Unassembled WGS sequence"/>
</dbReference>
<dbReference type="EMBL" id="DAKRPA010000096">
    <property type="protein sequence ID" value="DAZ98809.1"/>
    <property type="molecule type" value="Genomic_DNA"/>
</dbReference>
<sequence length="17" mass="1933">MEPSPHRNPAIPCIQSR</sequence>
<keyword evidence="2" id="KW-1185">Reference proteome</keyword>
<organism evidence="1 2">
    <name type="scientific">Lagenidium giganteum</name>
    <dbReference type="NCBI Taxonomy" id="4803"/>
    <lineage>
        <taxon>Eukaryota</taxon>
        <taxon>Sar</taxon>
        <taxon>Stramenopiles</taxon>
        <taxon>Oomycota</taxon>
        <taxon>Peronosporomycetes</taxon>
        <taxon>Pythiales</taxon>
        <taxon>Pythiaceae</taxon>
    </lineage>
</organism>
<protein>
    <submittedName>
        <fullName evidence="1">Uncharacterized protein</fullName>
    </submittedName>
</protein>
<reference evidence="1" key="2">
    <citation type="journal article" date="2023" name="Microbiol Resour">
        <title>Decontamination and Annotation of the Draft Genome Sequence of the Oomycete Lagenidium giganteum ARSEF 373.</title>
        <authorList>
            <person name="Morgan W.R."/>
            <person name="Tartar A."/>
        </authorList>
    </citation>
    <scope>NUCLEOTIDE SEQUENCE</scope>
    <source>
        <strain evidence="1">ARSEF 373</strain>
    </source>
</reference>
<comment type="caution">
    <text evidence="1">The sequence shown here is derived from an EMBL/GenBank/DDBJ whole genome shotgun (WGS) entry which is preliminary data.</text>
</comment>
<reference evidence="1" key="1">
    <citation type="submission" date="2022-11" db="EMBL/GenBank/DDBJ databases">
        <authorList>
            <person name="Morgan W.R."/>
            <person name="Tartar A."/>
        </authorList>
    </citation>
    <scope>NUCLEOTIDE SEQUENCE</scope>
    <source>
        <strain evidence="1">ARSEF 373</strain>
    </source>
</reference>
<accession>A0AAV2YZR7</accession>
<dbReference type="AlphaFoldDB" id="A0AAV2YZR7"/>
<proteinExistence type="predicted"/>
<gene>
    <name evidence="1" type="ORF">N0F65_000965</name>
</gene>